<dbReference type="AlphaFoldDB" id="A0A3B0SYL7"/>
<name>A0A3B0SYL7_9ZZZZ</name>
<protein>
    <submittedName>
        <fullName evidence="1">Uncharacterized protein</fullName>
    </submittedName>
</protein>
<reference evidence="1" key="1">
    <citation type="submission" date="2018-06" db="EMBL/GenBank/DDBJ databases">
        <authorList>
            <person name="Zhirakovskaya E."/>
        </authorList>
    </citation>
    <scope>NUCLEOTIDE SEQUENCE</scope>
</reference>
<sequence length="454" mass="48500">MRRAINFALSIVSVAVIIAVLAVTAGTGLRPAQASFVGVTSNDQNSLVSAAVGTPSIRVTTYQLSGNQYAGTNYYTINLVQDLSPDYFVMMVGATGDGTSGGDRVPITDLARVSADPFGNFARSTAAPNQLEIARTFTNFQWQGVITVVESLQDSGRSGFSLVDVHEVLVTTNTRSFTSTGAAWTDINQVGIYGGVYGGGVTSNSFDRRDYSSSWARIWPSGTNTVNYQRLRSGRAPLRASVRFTTFIVEWGNEWNIQRVQVTGNASGNGVNSVNEYNTAAINPVNRVNTFITAAGTTNDSRLSRSWLANVWTLGDGVNMNAVESQVAVGSEDRSDRSVEVYVHTNANLNVQYAFGADGTTPSGISNGALDGYATIAGPLGPESYGGGGGLDWTTGYRFSIASNSSAQSNLEYPRPVVWSRITDAFRAGWFRSRSGAPGAIWYQVPDFAKVTGY</sequence>
<proteinExistence type="predicted"/>
<accession>A0A3B0SYL7</accession>
<evidence type="ECO:0000313" key="1">
    <source>
        <dbReference type="EMBL" id="VAW09660.1"/>
    </source>
</evidence>
<gene>
    <name evidence="1" type="ORF">MNBD_ACTINO02-1162</name>
</gene>
<dbReference type="EMBL" id="UOEK01000627">
    <property type="protein sequence ID" value="VAW09660.1"/>
    <property type="molecule type" value="Genomic_DNA"/>
</dbReference>
<organism evidence="1">
    <name type="scientific">hydrothermal vent metagenome</name>
    <dbReference type="NCBI Taxonomy" id="652676"/>
    <lineage>
        <taxon>unclassified sequences</taxon>
        <taxon>metagenomes</taxon>
        <taxon>ecological metagenomes</taxon>
    </lineage>
</organism>